<proteinExistence type="inferred from homology"/>
<evidence type="ECO:0000256" key="2">
    <source>
        <dbReference type="SAM" id="MobiDB-lite"/>
    </source>
</evidence>
<gene>
    <name evidence="5" type="ORF">DEO23_02510</name>
</gene>
<dbReference type="GO" id="GO:0008270">
    <property type="term" value="F:zinc ion binding"/>
    <property type="evidence" value="ECO:0007669"/>
    <property type="project" value="InterPro"/>
</dbReference>
<comment type="caution">
    <text evidence="5">The sequence shown here is derived from an EMBL/GenBank/DDBJ whole genome shotgun (WGS) entry which is preliminary data.</text>
</comment>
<evidence type="ECO:0000259" key="4">
    <source>
        <dbReference type="Pfam" id="PF02720"/>
    </source>
</evidence>
<dbReference type="Pfam" id="PF02720">
    <property type="entry name" value="DUF222"/>
    <property type="match status" value="1"/>
</dbReference>
<keyword evidence="5" id="KW-0255">Endonuclease</keyword>
<organism evidence="5 6">
    <name type="scientific">Brachybacterium endophyticum</name>
    <dbReference type="NCBI Taxonomy" id="2182385"/>
    <lineage>
        <taxon>Bacteria</taxon>
        <taxon>Bacillati</taxon>
        <taxon>Actinomycetota</taxon>
        <taxon>Actinomycetes</taxon>
        <taxon>Micrococcales</taxon>
        <taxon>Dermabacteraceae</taxon>
        <taxon>Brachybacterium</taxon>
    </lineage>
</organism>
<keyword evidence="6" id="KW-1185">Reference proteome</keyword>
<feature type="region of interest" description="Disordered" evidence="2">
    <location>
        <begin position="561"/>
        <end position="591"/>
    </location>
</feature>
<dbReference type="CDD" id="cd00085">
    <property type="entry name" value="HNHc"/>
    <property type="match status" value="1"/>
</dbReference>
<dbReference type="Pfam" id="PF01844">
    <property type="entry name" value="HNH"/>
    <property type="match status" value="1"/>
</dbReference>
<dbReference type="RefSeq" id="WP_109274406.1">
    <property type="nucleotide sequence ID" value="NZ_QFKX01000001.1"/>
</dbReference>
<feature type="domain" description="DUF222" evidence="4">
    <location>
        <begin position="124"/>
        <end position="406"/>
    </location>
</feature>
<dbReference type="EMBL" id="QFKX01000001">
    <property type="protein sequence ID" value="PWH07520.1"/>
    <property type="molecule type" value="Genomic_DNA"/>
</dbReference>
<keyword evidence="5" id="KW-0378">Hydrolase</keyword>
<dbReference type="GO" id="GO:0004519">
    <property type="term" value="F:endonuclease activity"/>
    <property type="evidence" value="ECO:0007669"/>
    <property type="project" value="UniProtKB-KW"/>
</dbReference>
<dbReference type="InterPro" id="IPR003615">
    <property type="entry name" value="HNH_nuc"/>
</dbReference>
<dbReference type="Proteomes" id="UP000245590">
    <property type="component" value="Unassembled WGS sequence"/>
</dbReference>
<dbReference type="InterPro" id="IPR002711">
    <property type="entry name" value="HNH"/>
</dbReference>
<reference evidence="5 6" key="1">
    <citation type="submission" date="2018-05" db="EMBL/GenBank/DDBJ databases">
        <title>Brachybacterium sp. M1HQ-2T, whole genome shotgun sequence.</title>
        <authorList>
            <person name="Tuo L."/>
        </authorList>
    </citation>
    <scope>NUCLEOTIDE SEQUENCE [LARGE SCALE GENOMIC DNA]</scope>
    <source>
        <strain evidence="5 6">M1HQ-2</strain>
    </source>
</reference>
<comment type="similarity">
    <text evidence="1">Belongs to the Rv1128c/1148c/1588c/1702c/1945/3466 family.</text>
</comment>
<evidence type="ECO:0000256" key="1">
    <source>
        <dbReference type="ARBA" id="ARBA00023450"/>
    </source>
</evidence>
<feature type="domain" description="HNH" evidence="3">
    <location>
        <begin position="421"/>
        <end position="460"/>
    </location>
</feature>
<protein>
    <submittedName>
        <fullName evidence="5">HNH endonuclease</fullName>
    </submittedName>
</protein>
<keyword evidence="5" id="KW-0540">Nuclease</keyword>
<evidence type="ECO:0000313" key="5">
    <source>
        <dbReference type="EMBL" id="PWH07520.1"/>
    </source>
</evidence>
<dbReference type="AlphaFoldDB" id="A0A2U2RNS1"/>
<name>A0A2U2RNS1_9MICO</name>
<dbReference type="OrthoDB" id="3261064at2"/>
<evidence type="ECO:0000313" key="6">
    <source>
        <dbReference type="Proteomes" id="UP000245590"/>
    </source>
</evidence>
<dbReference type="InterPro" id="IPR003870">
    <property type="entry name" value="DUF222"/>
</dbReference>
<sequence length="591" mass="65905">MVAQNELDTCQGALDISVEPSVFAILDELETLTPAQREKLAAPDPAEADRLLPEGVKPLRRVTATKPLTRESAPRRVAIRPDIEVVDRVHHLWDDGVEESCALARRFLMLAPSWMDRDCPEVDELEVEAEDLAVATSLRCTLGAARDRVRDAHRAIHLLPRCTGALEEGEFPADWFRRFLERTRDLTDEEMFLVDTTVCTWALGITPETFTRELNRLVATILSARERPPHLEPEARRRMTVTPGKAAGTACLRIIGPVPEIQALSRRFDETARAVQDAQRQALRDGTEIPCDPDGQVEREGMPLSLNLLRYHLAHGATLDAHGVDVPASRFRLNVMVPFLTLMGGDEVPATMEDGTPIPADMARDLAGSCPDWHRVLTDPSDGEFLPLKPTTYRPTQSMLEHLRLRNRSCAVPGCARSTSAASEADHIVEYDHEDPRAGGLTEIENLHLLCWHHHAMKTAGLLDPERISAEDSPTGRRGTRWSIREQVTVFREDDADLLTPEVATELIEVWEDFERRLATHQAAAAPPRRTDAPDPATVHEAWTRPSMIEHEVTWRQFLAHACPEPEPDPDSPSPHRPSGPTDTDVGPPPF</sequence>
<evidence type="ECO:0000259" key="3">
    <source>
        <dbReference type="Pfam" id="PF01844"/>
    </source>
</evidence>
<dbReference type="GO" id="GO:0003676">
    <property type="term" value="F:nucleic acid binding"/>
    <property type="evidence" value="ECO:0007669"/>
    <property type="project" value="InterPro"/>
</dbReference>
<accession>A0A2U2RNS1</accession>